<name>A0A8J6HA88_TENMO</name>
<reference evidence="1" key="1">
    <citation type="journal article" date="2020" name="J Insects Food Feed">
        <title>The yellow mealworm (Tenebrio molitor) genome: a resource for the emerging insects as food and feed industry.</title>
        <authorList>
            <person name="Eriksson T."/>
            <person name="Andere A."/>
            <person name="Kelstrup H."/>
            <person name="Emery V."/>
            <person name="Picard C."/>
        </authorList>
    </citation>
    <scope>NUCLEOTIDE SEQUENCE</scope>
    <source>
        <strain evidence="1">Stoneville</strain>
        <tissue evidence="1">Whole head</tissue>
    </source>
</reference>
<dbReference type="Proteomes" id="UP000719412">
    <property type="component" value="Unassembled WGS sequence"/>
</dbReference>
<evidence type="ECO:0000313" key="1">
    <source>
        <dbReference type="EMBL" id="KAH0810332.1"/>
    </source>
</evidence>
<keyword evidence="2" id="KW-1185">Reference proteome</keyword>
<protein>
    <submittedName>
        <fullName evidence="1">Uncharacterized protein</fullName>
    </submittedName>
</protein>
<dbReference type="EMBL" id="JABDTM020027548">
    <property type="protein sequence ID" value="KAH0810332.1"/>
    <property type="molecule type" value="Genomic_DNA"/>
</dbReference>
<reference evidence="1" key="2">
    <citation type="submission" date="2021-08" db="EMBL/GenBank/DDBJ databases">
        <authorList>
            <person name="Eriksson T."/>
        </authorList>
    </citation>
    <scope>NUCLEOTIDE SEQUENCE</scope>
    <source>
        <strain evidence="1">Stoneville</strain>
        <tissue evidence="1">Whole head</tissue>
    </source>
</reference>
<dbReference type="AlphaFoldDB" id="A0A8J6HA88"/>
<proteinExistence type="predicted"/>
<comment type="caution">
    <text evidence="1">The sequence shown here is derived from an EMBL/GenBank/DDBJ whole genome shotgun (WGS) entry which is preliminary data.</text>
</comment>
<sequence length="298" mass="32829">MLTSLGAAHEAGLGFHFLLPLKNPLDSRAEGCLKILFFICPLPPHMLSTTDATVRSLFTHPRTKRTVHQDFIARILSKTTRGGLGGRVQLVRAERHPPTVTAGAVSSKGRERRRRTFELSRNLKKTVPDASELRVNRRRPTPLVQSWLSTVTFSFENVQAEGVSKSHGCATVSDNKNPIVQPLQLRPRSARTHKTHHTTVFFCLAGTPLAAHWKLVSALRFSPPHRLVRRNNAVPPTTEQRAFHLLLYVGPVEFIQHETSSIGCVIEMLIGSGCLVRLVDGEGPGRGGRCGGDGNVRS</sequence>
<organism evidence="1 2">
    <name type="scientific">Tenebrio molitor</name>
    <name type="common">Yellow mealworm beetle</name>
    <dbReference type="NCBI Taxonomy" id="7067"/>
    <lineage>
        <taxon>Eukaryota</taxon>
        <taxon>Metazoa</taxon>
        <taxon>Ecdysozoa</taxon>
        <taxon>Arthropoda</taxon>
        <taxon>Hexapoda</taxon>
        <taxon>Insecta</taxon>
        <taxon>Pterygota</taxon>
        <taxon>Neoptera</taxon>
        <taxon>Endopterygota</taxon>
        <taxon>Coleoptera</taxon>
        <taxon>Polyphaga</taxon>
        <taxon>Cucujiformia</taxon>
        <taxon>Tenebrionidae</taxon>
        <taxon>Tenebrio</taxon>
    </lineage>
</organism>
<accession>A0A8J6HA88</accession>
<evidence type="ECO:0000313" key="2">
    <source>
        <dbReference type="Proteomes" id="UP000719412"/>
    </source>
</evidence>
<gene>
    <name evidence="1" type="ORF">GEV33_012457</name>
</gene>